<dbReference type="SUPFAM" id="SSF82171">
    <property type="entry name" value="DPP6 N-terminal domain-like"/>
    <property type="match status" value="1"/>
</dbReference>
<dbReference type="Proteomes" id="UP000885750">
    <property type="component" value="Unassembled WGS sequence"/>
</dbReference>
<accession>A0A7V2T1N1</accession>
<name>A0A7V2T1N1_LEUMU</name>
<proteinExistence type="predicted"/>
<comment type="caution">
    <text evidence="1">The sequence shown here is derived from an EMBL/GenBank/DDBJ whole genome shotgun (WGS) entry which is preliminary data.</text>
</comment>
<protein>
    <submittedName>
        <fullName evidence="1">Uncharacterized protein</fullName>
    </submittedName>
</protein>
<organism evidence="1">
    <name type="scientific">Leucothrix mucor</name>
    <dbReference type="NCBI Taxonomy" id="45248"/>
    <lineage>
        <taxon>Bacteria</taxon>
        <taxon>Pseudomonadati</taxon>
        <taxon>Pseudomonadota</taxon>
        <taxon>Gammaproteobacteria</taxon>
        <taxon>Thiotrichales</taxon>
        <taxon>Thiotrichaceae</taxon>
        <taxon>Leucothrix</taxon>
    </lineage>
</organism>
<gene>
    <name evidence="1" type="ORF">ENJ51_11940</name>
</gene>
<dbReference type="InterPro" id="IPR015943">
    <property type="entry name" value="WD40/YVTN_repeat-like_dom_sf"/>
</dbReference>
<dbReference type="AlphaFoldDB" id="A0A7V2T1N1"/>
<reference evidence="1" key="1">
    <citation type="journal article" date="2020" name="mSystems">
        <title>Genome- and Community-Level Interaction Insights into Carbon Utilization and Element Cycling Functions of Hydrothermarchaeota in Hydrothermal Sediment.</title>
        <authorList>
            <person name="Zhou Z."/>
            <person name="Liu Y."/>
            <person name="Xu W."/>
            <person name="Pan J."/>
            <person name="Luo Z.H."/>
            <person name="Li M."/>
        </authorList>
    </citation>
    <scope>NUCLEOTIDE SEQUENCE [LARGE SCALE GENOMIC DNA]</scope>
    <source>
        <strain evidence="1">HyVt-493</strain>
    </source>
</reference>
<sequence>MPLLIRFKNKNLLTLYILITGLLISSILSAKPSPPSFVAQHSVFSRDGSQLIYVINNPHKEIIKQQLRTGKIIKRIPFKLAANASLLAPTPDGFKLLVAHAKGIDVIHNGTGKVLRTLPHPSGRYDWKGQAIKQNSDGSLLAIPSLRNATPKIYLIHTGSGKIIRTISLIQQDKHWNPYSSIGSFGFSHNKRLLAYTLYSNGKPTLHLYDISRQKALMSIDIPLTGYADTTDEMIHFNQNNTKIIISGINQKTIKLVDIVKKTASQLNYSYASFTSFSLDNKSLLIVQPYKKQLTFRNLSTGKQQQLKLPAIKKGYISNVIQSSNKVWLALPIWSNLRKEAKRFLLINTRTRKVLY</sequence>
<evidence type="ECO:0000313" key="1">
    <source>
        <dbReference type="EMBL" id="HFC93511.1"/>
    </source>
</evidence>
<dbReference type="EMBL" id="DRMS01000454">
    <property type="protein sequence ID" value="HFC93511.1"/>
    <property type="molecule type" value="Genomic_DNA"/>
</dbReference>
<dbReference type="Gene3D" id="2.130.10.10">
    <property type="entry name" value="YVTN repeat-like/Quinoprotein amine dehydrogenase"/>
    <property type="match status" value="1"/>
</dbReference>